<keyword evidence="1" id="KW-0812">Transmembrane</keyword>
<proteinExistence type="predicted"/>
<dbReference type="Proteomes" id="UP000708208">
    <property type="component" value="Unassembled WGS sequence"/>
</dbReference>
<name>A0A8J2JZ70_9HEXA</name>
<dbReference type="EMBL" id="CAJVCH010147176">
    <property type="protein sequence ID" value="CAG7727327.1"/>
    <property type="molecule type" value="Genomic_DNA"/>
</dbReference>
<feature type="transmembrane region" description="Helical" evidence="1">
    <location>
        <begin position="315"/>
        <end position="338"/>
    </location>
</feature>
<feature type="non-terminal residue" evidence="2">
    <location>
        <position position="1"/>
    </location>
</feature>
<keyword evidence="1" id="KW-1133">Transmembrane helix</keyword>
<feature type="transmembrane region" description="Helical" evidence="1">
    <location>
        <begin position="388"/>
        <end position="406"/>
    </location>
</feature>
<reference evidence="2" key="1">
    <citation type="submission" date="2021-06" db="EMBL/GenBank/DDBJ databases">
        <authorList>
            <person name="Hodson N. C."/>
            <person name="Mongue J. A."/>
            <person name="Jaron S. K."/>
        </authorList>
    </citation>
    <scope>NUCLEOTIDE SEQUENCE</scope>
</reference>
<dbReference type="InterPro" id="IPR052808">
    <property type="entry name" value="GPCR_Mth-like"/>
</dbReference>
<sequence length="421" mass="48181">MKVFNFRNINLEHVTRNWLSISLIISVTRGEENNKAAVQSTTFQWCGNASGIITNSQSTPIFEIPESLSEDLKKFEIRLKPVNFSCPDGTHAHIFYLGKERHLGASLTHETEFSPSGFFRYEDFYYPPEAFCIVEWTQSHVAVRVCGKFSQEGSFSSLPDCGNSSHCIPKCCPMNTLLTSSADGHAQCEPSFNNSAWLRPILYTKEFQEAYSLKTVFFFIQILSSEGATGGALTAKNRDLRKLYYFDNHCARVVEDGTLYYVENFKWIQVPRTNYCLDGIQSHDASLDRRQHFHGQKLHYGFMINKNSKPSRPPWVAAVFISASVIFFLTLLVHLLLWKEQHIQGWLAMSEFATLCLSHLAYGMHILTFKRTRSFECIAIGVVRHFSYLSQYCWLTMICLNLFVAFRKLRIVKGDQNNVGS</sequence>
<gene>
    <name evidence="2" type="ORF">AFUS01_LOCUS16177</name>
</gene>
<dbReference type="PANTHER" id="PTHR46953">
    <property type="entry name" value="G-PROTEIN COUPLED RECEPTOR MTH-LIKE 1-RELATED"/>
    <property type="match status" value="1"/>
</dbReference>
<protein>
    <submittedName>
        <fullName evidence="2">Uncharacterized protein</fullName>
    </submittedName>
</protein>
<keyword evidence="1" id="KW-0472">Membrane</keyword>
<feature type="transmembrane region" description="Helical" evidence="1">
    <location>
        <begin position="345"/>
        <end position="368"/>
    </location>
</feature>
<keyword evidence="3" id="KW-1185">Reference proteome</keyword>
<evidence type="ECO:0000256" key="1">
    <source>
        <dbReference type="SAM" id="Phobius"/>
    </source>
</evidence>
<accession>A0A8J2JZ70</accession>
<dbReference type="PANTHER" id="PTHR46953:SF1">
    <property type="entry name" value="G-PROTEIN COUPLED RECEPTOR MTH-LIKE 1-RELATED"/>
    <property type="match status" value="1"/>
</dbReference>
<organism evidence="2 3">
    <name type="scientific">Allacma fusca</name>
    <dbReference type="NCBI Taxonomy" id="39272"/>
    <lineage>
        <taxon>Eukaryota</taxon>
        <taxon>Metazoa</taxon>
        <taxon>Ecdysozoa</taxon>
        <taxon>Arthropoda</taxon>
        <taxon>Hexapoda</taxon>
        <taxon>Collembola</taxon>
        <taxon>Symphypleona</taxon>
        <taxon>Sminthuridae</taxon>
        <taxon>Allacma</taxon>
    </lineage>
</organism>
<dbReference type="AlphaFoldDB" id="A0A8J2JZ70"/>
<evidence type="ECO:0000313" key="2">
    <source>
        <dbReference type="EMBL" id="CAG7727327.1"/>
    </source>
</evidence>
<evidence type="ECO:0000313" key="3">
    <source>
        <dbReference type="Proteomes" id="UP000708208"/>
    </source>
</evidence>
<comment type="caution">
    <text evidence="2">The sequence shown here is derived from an EMBL/GenBank/DDBJ whole genome shotgun (WGS) entry which is preliminary data.</text>
</comment>